<dbReference type="Pfam" id="PF08241">
    <property type="entry name" value="Methyltransf_11"/>
    <property type="match status" value="1"/>
</dbReference>
<gene>
    <name evidence="2" type="ORF">A2989_01175</name>
</gene>
<dbReference type="SUPFAM" id="SSF53335">
    <property type="entry name" value="S-adenosyl-L-methionine-dependent methyltransferases"/>
    <property type="match status" value="1"/>
</dbReference>
<dbReference type="Proteomes" id="UP000177080">
    <property type="component" value="Unassembled WGS sequence"/>
</dbReference>
<comment type="caution">
    <text evidence="2">The sequence shown here is derived from an EMBL/GenBank/DDBJ whole genome shotgun (WGS) entry which is preliminary data.</text>
</comment>
<feature type="domain" description="Methyltransferase type 11" evidence="1">
    <location>
        <begin position="76"/>
        <end position="168"/>
    </location>
</feature>
<organism evidence="2 3">
    <name type="scientific">Candidatus Amesbacteria bacterium RIFCSPLOWO2_01_FULL_48_25</name>
    <dbReference type="NCBI Taxonomy" id="1797259"/>
    <lineage>
        <taxon>Bacteria</taxon>
        <taxon>Candidatus Amesiibacteriota</taxon>
    </lineage>
</organism>
<dbReference type="PANTHER" id="PTHR43591">
    <property type="entry name" value="METHYLTRANSFERASE"/>
    <property type="match status" value="1"/>
</dbReference>
<dbReference type="STRING" id="1797259.A2989_01175"/>
<dbReference type="EMBL" id="MEXN01000003">
    <property type="protein sequence ID" value="OGD03992.1"/>
    <property type="molecule type" value="Genomic_DNA"/>
</dbReference>
<evidence type="ECO:0000313" key="2">
    <source>
        <dbReference type="EMBL" id="OGD03992.1"/>
    </source>
</evidence>
<dbReference type="GO" id="GO:0008757">
    <property type="term" value="F:S-adenosylmethionine-dependent methyltransferase activity"/>
    <property type="evidence" value="ECO:0007669"/>
    <property type="project" value="InterPro"/>
</dbReference>
<sequence>MQLKDIIKPSLRFKLKTKIIPDFLPKLDTNKKYQAEIWDDKTYKVDPQAHVFTTIQEHFGNRLIKSTRLSLNAVVVDVGCFIGEKLWQLKDNPKYLGIGVDISLPALKAAKNIDIYGHQFIAADMENLPFKNNSVDFVMVFDVIEHLSDAQKGFSEVARILKPGGQFLLHIPISDNTWSLFWWKQQFFPTAAQKDYLDVGHAPERMLTREQIRNHLSRHSLTLVQEIPYNSLLVHFWDREFSRITAWLLTTLFRSGQTKSAVVRSVHTGSLGTTRAIYGKYIVPFLELISFPDLLLSYFGIGNTCFFLAKKL</sequence>
<dbReference type="AlphaFoldDB" id="A0A1F4ZCF6"/>
<dbReference type="PANTHER" id="PTHR43591:SF24">
    <property type="entry name" value="2-METHOXY-6-POLYPRENYL-1,4-BENZOQUINOL METHYLASE, MITOCHONDRIAL"/>
    <property type="match status" value="1"/>
</dbReference>
<dbReference type="InterPro" id="IPR013216">
    <property type="entry name" value="Methyltransf_11"/>
</dbReference>
<accession>A0A1F4ZCF6</accession>
<dbReference type="Gene3D" id="3.40.50.150">
    <property type="entry name" value="Vaccinia Virus protein VP39"/>
    <property type="match status" value="1"/>
</dbReference>
<evidence type="ECO:0000259" key="1">
    <source>
        <dbReference type="Pfam" id="PF08241"/>
    </source>
</evidence>
<dbReference type="CDD" id="cd02440">
    <property type="entry name" value="AdoMet_MTases"/>
    <property type="match status" value="1"/>
</dbReference>
<dbReference type="InterPro" id="IPR029063">
    <property type="entry name" value="SAM-dependent_MTases_sf"/>
</dbReference>
<protein>
    <recommendedName>
        <fullName evidence="1">Methyltransferase type 11 domain-containing protein</fullName>
    </recommendedName>
</protein>
<proteinExistence type="predicted"/>
<evidence type="ECO:0000313" key="3">
    <source>
        <dbReference type="Proteomes" id="UP000177080"/>
    </source>
</evidence>
<reference evidence="2 3" key="1">
    <citation type="journal article" date="2016" name="Nat. Commun.">
        <title>Thousands of microbial genomes shed light on interconnected biogeochemical processes in an aquifer system.</title>
        <authorList>
            <person name="Anantharaman K."/>
            <person name="Brown C.T."/>
            <person name="Hug L.A."/>
            <person name="Sharon I."/>
            <person name="Castelle C.J."/>
            <person name="Probst A.J."/>
            <person name="Thomas B.C."/>
            <person name="Singh A."/>
            <person name="Wilkins M.J."/>
            <person name="Karaoz U."/>
            <person name="Brodie E.L."/>
            <person name="Williams K.H."/>
            <person name="Hubbard S.S."/>
            <person name="Banfield J.F."/>
        </authorList>
    </citation>
    <scope>NUCLEOTIDE SEQUENCE [LARGE SCALE GENOMIC DNA]</scope>
</reference>
<name>A0A1F4ZCF6_9BACT</name>